<dbReference type="SUPFAM" id="SSF56752">
    <property type="entry name" value="D-aminoacid aminotransferase-like PLP-dependent enzymes"/>
    <property type="match status" value="1"/>
</dbReference>
<sequence length="581" mass="67104">MLFLDIILPLLAYFMKIRFDFAEYPYFFSHPKQIIQTALLSEILPCLQQIEHAVQQGYYAAGFISYEAAPAFQTYLKTYPVGTLPLLWFGIFEYPLDASVFPEPEQPKQAMTYPQWHANSSWEEYQVAINAIKDHIAKGDTYQVNLTLQMQAFFQHDPYHFYLHLLQAQQSQYSAYIDSGDFQILSVSPELFFEVHQGVIRTKPMKGTVPRGMNNFEDQVNQQTLHNEKNHAENLMITDLLRNDLGQIAQQGTVKVNSLFDAEKYPTVWQLTSTITAQLKQGIVLTDIFKALFPCGSITGAPKVNTMKIIHELEKSPRGVYCGALGLITPHDQAIFSVPIRTMVIQDQQATYGVGGGITWDSTSQDEYKEVLHKMQVLYDSKVPEHLLESLLLEEGVYFLYDEHLQRVKESALYFDFAFNEIIFKDTLDVLKEHHPTGRWKVRLLLDKQGHIDCEAQSINVLTAPLLVSWANEPIQTKNVFLYHKTTKREFYPKATLDHEILLFNEHDEVTEFVNGNVVWYDQGEWFTPPLQSGLLNGTMRQHLLQHGKIKERIIYKKDIQDYCKIAFINSVRGWREVIWA</sequence>
<dbReference type="InterPro" id="IPR005801">
    <property type="entry name" value="ADC_synthase"/>
</dbReference>
<evidence type="ECO:0000259" key="2">
    <source>
        <dbReference type="Pfam" id="PF00425"/>
    </source>
</evidence>
<dbReference type="Gene3D" id="3.60.120.10">
    <property type="entry name" value="Anthranilate synthase"/>
    <property type="match status" value="1"/>
</dbReference>
<keyword evidence="4" id="KW-1185">Reference proteome</keyword>
<dbReference type="InterPro" id="IPR001544">
    <property type="entry name" value="Aminotrans_IV"/>
</dbReference>
<dbReference type="InterPro" id="IPR043132">
    <property type="entry name" value="BCAT-like_C"/>
</dbReference>
<feature type="domain" description="Chorismate-utilising enzyme C-terminal" evidence="2">
    <location>
        <begin position="123"/>
        <end position="374"/>
    </location>
</feature>
<dbReference type="PRINTS" id="PR00095">
    <property type="entry name" value="ANTSNTHASEI"/>
</dbReference>
<name>A0ABT6QA95_9PROT</name>
<dbReference type="Gene3D" id="3.20.10.10">
    <property type="entry name" value="D-amino Acid Aminotransferase, subunit A, domain 2"/>
    <property type="match status" value="1"/>
</dbReference>
<evidence type="ECO:0000313" key="4">
    <source>
        <dbReference type="Proteomes" id="UP001431775"/>
    </source>
</evidence>
<protein>
    <recommendedName>
        <fullName evidence="1">Probable branched-chain-amino-acid aminotransferase</fullName>
    </recommendedName>
</protein>
<dbReference type="InterPro" id="IPR019999">
    <property type="entry name" value="Anth_synth_I-like"/>
</dbReference>
<accession>A0ABT6QA95</accession>
<comment type="caution">
    <text evidence="3">The sequence shown here is derived from an EMBL/GenBank/DDBJ whole genome shotgun (WGS) entry which is preliminary data.</text>
</comment>
<keyword evidence="3" id="KW-0032">Aminotransferase</keyword>
<dbReference type="EMBL" id="JASBAN010000001">
    <property type="protein sequence ID" value="MDI2113235.1"/>
    <property type="molecule type" value="Genomic_DNA"/>
</dbReference>
<reference evidence="3" key="1">
    <citation type="submission" date="2023-05" db="EMBL/GenBank/DDBJ databases">
        <title>Whole genome sequence of Commensalibacter sp.</title>
        <authorList>
            <person name="Charoenyingcharoen P."/>
            <person name="Yukphan P."/>
        </authorList>
    </citation>
    <scope>NUCLEOTIDE SEQUENCE</scope>
    <source>
        <strain evidence="3">TBRC 10068</strain>
    </source>
</reference>
<dbReference type="NCBIfam" id="TIGR00553">
    <property type="entry name" value="pabB"/>
    <property type="match status" value="1"/>
</dbReference>
<dbReference type="Pfam" id="PF01063">
    <property type="entry name" value="Aminotran_4"/>
    <property type="match status" value="1"/>
</dbReference>
<dbReference type="PANTHER" id="PTHR11236">
    <property type="entry name" value="AMINOBENZOATE/ANTHRANILATE SYNTHASE"/>
    <property type="match status" value="1"/>
</dbReference>
<evidence type="ECO:0000256" key="1">
    <source>
        <dbReference type="ARBA" id="ARBA00014472"/>
    </source>
</evidence>
<dbReference type="SUPFAM" id="SSF56322">
    <property type="entry name" value="ADC synthase"/>
    <property type="match status" value="1"/>
</dbReference>
<dbReference type="InterPro" id="IPR036038">
    <property type="entry name" value="Aminotransferase-like"/>
</dbReference>
<dbReference type="InterPro" id="IPR005802">
    <property type="entry name" value="ADC_synth_comp_1"/>
</dbReference>
<gene>
    <name evidence="3" type="primary">pabB</name>
    <name evidence="3" type="ORF">QJV33_08100</name>
</gene>
<organism evidence="3 4">
    <name type="scientific">Commensalibacter nepenthis</name>
    <dbReference type="NCBI Taxonomy" id="3043872"/>
    <lineage>
        <taxon>Bacteria</taxon>
        <taxon>Pseudomonadati</taxon>
        <taxon>Pseudomonadota</taxon>
        <taxon>Alphaproteobacteria</taxon>
        <taxon>Acetobacterales</taxon>
        <taxon>Acetobacteraceae</taxon>
    </lineage>
</organism>
<dbReference type="GO" id="GO:0046820">
    <property type="term" value="F:4-amino-4-deoxychorismate synthase activity"/>
    <property type="evidence" value="ECO:0007669"/>
    <property type="project" value="UniProtKB-EC"/>
</dbReference>
<dbReference type="RefSeq" id="WP_281462849.1">
    <property type="nucleotide sequence ID" value="NZ_JASBAN010000001.1"/>
</dbReference>
<dbReference type="Gene3D" id="3.30.470.10">
    <property type="match status" value="1"/>
</dbReference>
<keyword evidence="3" id="KW-0808">Transferase</keyword>
<dbReference type="Pfam" id="PF00425">
    <property type="entry name" value="Chorismate_bind"/>
    <property type="match status" value="1"/>
</dbReference>
<dbReference type="InterPro" id="IPR043131">
    <property type="entry name" value="BCAT-like_N"/>
</dbReference>
<evidence type="ECO:0000313" key="3">
    <source>
        <dbReference type="EMBL" id="MDI2113235.1"/>
    </source>
</evidence>
<proteinExistence type="predicted"/>
<dbReference type="Proteomes" id="UP001431775">
    <property type="component" value="Unassembled WGS sequence"/>
</dbReference>
<dbReference type="InterPro" id="IPR015890">
    <property type="entry name" value="Chorismate_C"/>
</dbReference>
<dbReference type="PANTHER" id="PTHR11236:SF50">
    <property type="entry name" value="AMINODEOXYCHORISMATE SYNTHASE COMPONENT 1"/>
    <property type="match status" value="1"/>
</dbReference>